<dbReference type="Proteomes" id="UP000606974">
    <property type="component" value="Unassembled WGS sequence"/>
</dbReference>
<gene>
    <name evidence="2" type="ORF">GJ744_006445</name>
</gene>
<comment type="caution">
    <text evidence="2">The sequence shown here is derived from an EMBL/GenBank/DDBJ whole genome shotgun (WGS) entry which is preliminary data.</text>
</comment>
<sequence length="145" mass="15788">MGSMKRDGEKYLEVGLSSQLRLEKRHVASQDGSKGLRAQLQPASASLVTGEEIYSCTAISLLLHNFKIFQPGVDVLESGAVEGGGRAGGASDGDEKEGAWGGTSRHADQHAKPGVDVLESRADQKTDRKKRRNEASRWIHRHRPQ</sequence>
<dbReference type="EMBL" id="JAACFV010000298">
    <property type="protein sequence ID" value="KAF7502208.1"/>
    <property type="molecule type" value="Genomic_DNA"/>
</dbReference>
<evidence type="ECO:0000313" key="3">
    <source>
        <dbReference type="Proteomes" id="UP000606974"/>
    </source>
</evidence>
<accession>A0A8H7A4X0</accession>
<evidence type="ECO:0000256" key="1">
    <source>
        <dbReference type="SAM" id="MobiDB-lite"/>
    </source>
</evidence>
<protein>
    <submittedName>
        <fullName evidence="2">Uncharacterized protein</fullName>
    </submittedName>
</protein>
<proteinExistence type="predicted"/>
<organism evidence="2 3">
    <name type="scientific">Endocarpon pusillum</name>
    <dbReference type="NCBI Taxonomy" id="364733"/>
    <lineage>
        <taxon>Eukaryota</taxon>
        <taxon>Fungi</taxon>
        <taxon>Dikarya</taxon>
        <taxon>Ascomycota</taxon>
        <taxon>Pezizomycotina</taxon>
        <taxon>Eurotiomycetes</taxon>
        <taxon>Chaetothyriomycetidae</taxon>
        <taxon>Verrucariales</taxon>
        <taxon>Verrucariaceae</taxon>
        <taxon>Endocarpon</taxon>
    </lineage>
</organism>
<keyword evidence="3" id="KW-1185">Reference proteome</keyword>
<feature type="region of interest" description="Disordered" evidence="1">
    <location>
        <begin position="78"/>
        <end position="145"/>
    </location>
</feature>
<reference evidence="2" key="1">
    <citation type="submission" date="2020-02" db="EMBL/GenBank/DDBJ databases">
        <authorList>
            <person name="Palmer J.M."/>
        </authorList>
    </citation>
    <scope>NUCLEOTIDE SEQUENCE</scope>
    <source>
        <strain evidence="2">EPUS1.4</strain>
        <tissue evidence="2">Thallus</tissue>
    </source>
</reference>
<name>A0A8H7A4X0_9EURO</name>
<dbReference type="AlphaFoldDB" id="A0A8H7A4X0"/>
<feature type="compositionally biased region" description="Basic residues" evidence="1">
    <location>
        <begin position="127"/>
        <end position="145"/>
    </location>
</feature>
<evidence type="ECO:0000313" key="2">
    <source>
        <dbReference type="EMBL" id="KAF7502208.1"/>
    </source>
</evidence>
<feature type="compositionally biased region" description="Basic and acidic residues" evidence="1">
    <location>
        <begin position="105"/>
        <end position="126"/>
    </location>
</feature>
<feature type="compositionally biased region" description="Gly residues" evidence="1">
    <location>
        <begin position="81"/>
        <end position="91"/>
    </location>
</feature>